<evidence type="ECO:0000313" key="2">
    <source>
        <dbReference type="Proteomes" id="UP000007753"/>
    </source>
</evidence>
<keyword evidence="2" id="KW-1185">Reference proteome</keyword>
<protein>
    <recommendedName>
        <fullName evidence="3">DUF551 domain-containing protein</fullName>
    </recommendedName>
</protein>
<accession>D4YY49</accession>
<gene>
    <name evidence="1" type="ordered locus">SJA_C1-04470</name>
</gene>
<dbReference type="KEGG" id="sjp:SJA_C1-04470"/>
<dbReference type="AlphaFoldDB" id="D4YY49"/>
<dbReference type="EMBL" id="AP010803">
    <property type="protein sequence ID" value="BAI95281.1"/>
    <property type="molecule type" value="Genomic_DNA"/>
</dbReference>
<dbReference type="RefSeq" id="WP_013039051.1">
    <property type="nucleotide sequence ID" value="NC_014006.1"/>
</dbReference>
<evidence type="ECO:0000313" key="1">
    <source>
        <dbReference type="EMBL" id="BAI95281.1"/>
    </source>
</evidence>
<dbReference type="Proteomes" id="UP000007753">
    <property type="component" value="Chromosome 1"/>
</dbReference>
<proteinExistence type="predicted"/>
<dbReference type="HOGENOM" id="CLU_2669162_0_0_5"/>
<name>D4YY49_SPHIU</name>
<reference evidence="1 2" key="1">
    <citation type="journal article" date="2010" name="J. Bacteriol.">
        <title>Complete genome sequence of the representative gamma-hexachlorocyclohexane-degrading bacterium Sphingobium japonicum UT26.</title>
        <authorList>
            <person name="Nagata Y."/>
            <person name="Ohtsubo Y."/>
            <person name="Endo R."/>
            <person name="Ichikawa N."/>
            <person name="Ankai A."/>
            <person name="Oguchi A."/>
            <person name="Fukui S."/>
            <person name="Fujita N."/>
            <person name="Tsuda M."/>
        </authorList>
    </citation>
    <scope>NUCLEOTIDE SEQUENCE [LARGE SCALE GENOMIC DNA]</scope>
    <source>
        <strain evidence="2">DSM 16413 / CCM 7287 / MTCC 6362 / UT26 / NBRC 101211 / UT26S</strain>
    </source>
</reference>
<evidence type="ECO:0008006" key="3">
    <source>
        <dbReference type="Google" id="ProtNLM"/>
    </source>
</evidence>
<sequence>MITAKHIPWEPIATLPEDRKDGRRLLLWEVDLPVIGRWDSDREGWEDPESMHILEEVTHWADINPPV</sequence>
<organism evidence="1 2">
    <name type="scientific">Sphingobium indicum (strain DSM 16413 / CCM 7287 / MTCC 6362 / UT26 / NBRC 101211 / UT26S)</name>
    <name type="common">Sphingobium japonicum</name>
    <dbReference type="NCBI Taxonomy" id="452662"/>
    <lineage>
        <taxon>Bacteria</taxon>
        <taxon>Pseudomonadati</taxon>
        <taxon>Pseudomonadota</taxon>
        <taxon>Alphaproteobacteria</taxon>
        <taxon>Sphingomonadales</taxon>
        <taxon>Sphingomonadaceae</taxon>
        <taxon>Sphingobium</taxon>
    </lineage>
</organism>
<dbReference type="STRING" id="452662.SJA_C1-04470"/>
<dbReference type="GeneID" id="29272130"/>